<protein>
    <submittedName>
        <fullName evidence="2">Uncharacterized protein</fullName>
    </submittedName>
</protein>
<proteinExistence type="predicted"/>
<evidence type="ECO:0000313" key="1">
    <source>
        <dbReference type="Proteomes" id="UP000887565"/>
    </source>
</evidence>
<dbReference type="Proteomes" id="UP000887565">
    <property type="component" value="Unplaced"/>
</dbReference>
<dbReference type="AlphaFoldDB" id="A0A915HFV2"/>
<keyword evidence="1" id="KW-1185">Reference proteome</keyword>
<dbReference type="WBParaSite" id="nRc.2.0.1.t00488-RA">
    <property type="protein sequence ID" value="nRc.2.0.1.t00488-RA"/>
    <property type="gene ID" value="nRc.2.0.1.g00488"/>
</dbReference>
<name>A0A915HFV2_ROMCU</name>
<accession>A0A915HFV2</accession>
<evidence type="ECO:0000313" key="2">
    <source>
        <dbReference type="WBParaSite" id="nRc.2.0.1.t00488-RA"/>
    </source>
</evidence>
<organism evidence="1 2">
    <name type="scientific">Romanomermis culicivorax</name>
    <name type="common">Nematode worm</name>
    <dbReference type="NCBI Taxonomy" id="13658"/>
    <lineage>
        <taxon>Eukaryota</taxon>
        <taxon>Metazoa</taxon>
        <taxon>Ecdysozoa</taxon>
        <taxon>Nematoda</taxon>
        <taxon>Enoplea</taxon>
        <taxon>Dorylaimia</taxon>
        <taxon>Mermithida</taxon>
        <taxon>Mermithoidea</taxon>
        <taxon>Mermithidae</taxon>
        <taxon>Romanomermis</taxon>
    </lineage>
</organism>
<reference evidence="2" key="1">
    <citation type="submission" date="2022-11" db="UniProtKB">
        <authorList>
            <consortium name="WormBaseParasite"/>
        </authorList>
    </citation>
    <scope>IDENTIFICATION</scope>
</reference>
<sequence length="85" mass="9629">MALILYLENWRQHQRSDWMCPDEVGYPVGTLTMLGPSEKCIGKVVVGQIEYRILSLTLIPIQGGINFDYHTLRCSGLNNTTDIQC</sequence>